<evidence type="ECO:0000256" key="4">
    <source>
        <dbReference type="ARBA" id="ARBA00004752"/>
    </source>
</evidence>
<dbReference type="EC" id="1.3.1.98" evidence="6 20"/>
<keyword evidence="16 20" id="KW-0131">Cell cycle</keyword>
<evidence type="ECO:0000256" key="14">
    <source>
        <dbReference type="ARBA" id="ARBA00022984"/>
    </source>
</evidence>
<evidence type="ECO:0000256" key="15">
    <source>
        <dbReference type="ARBA" id="ARBA00023002"/>
    </source>
</evidence>
<dbReference type="Gene3D" id="3.30.43.10">
    <property type="entry name" value="Uridine Diphospho-n-acetylenolpyruvylglucosamine Reductase, domain 2"/>
    <property type="match status" value="1"/>
</dbReference>
<dbReference type="Gene3D" id="3.30.465.10">
    <property type="match status" value="1"/>
</dbReference>
<keyword evidence="13 20" id="KW-0133">Cell shape</keyword>
<protein>
    <recommendedName>
        <fullName evidence="7 20">UDP-N-acetylenolpyruvoylglucosamine reductase</fullName>
        <ecNumber evidence="6 20">1.3.1.98</ecNumber>
    </recommendedName>
    <alternativeName>
        <fullName evidence="18 20">UDP-N-acetylmuramate dehydrogenase</fullName>
    </alternativeName>
</protein>
<dbReference type="PANTHER" id="PTHR21071">
    <property type="entry name" value="UDP-N-ACETYLENOLPYRUVOYLGLUCOSAMINE REDUCTASE"/>
    <property type="match status" value="1"/>
</dbReference>
<evidence type="ECO:0000256" key="7">
    <source>
        <dbReference type="ARBA" id="ARBA00015188"/>
    </source>
</evidence>
<keyword evidence="15 20" id="KW-0560">Oxidoreductase</keyword>
<evidence type="ECO:0000256" key="6">
    <source>
        <dbReference type="ARBA" id="ARBA00012518"/>
    </source>
</evidence>
<keyword evidence="23" id="KW-1185">Reference proteome</keyword>
<dbReference type="InterPro" id="IPR036635">
    <property type="entry name" value="MurB_C_sf"/>
</dbReference>
<evidence type="ECO:0000313" key="22">
    <source>
        <dbReference type="EMBL" id="RUO55011.1"/>
    </source>
</evidence>
<evidence type="ECO:0000256" key="12">
    <source>
        <dbReference type="ARBA" id="ARBA00022857"/>
    </source>
</evidence>
<dbReference type="GO" id="GO:0005829">
    <property type="term" value="C:cytosol"/>
    <property type="evidence" value="ECO:0007669"/>
    <property type="project" value="TreeGrafter"/>
</dbReference>
<evidence type="ECO:0000256" key="19">
    <source>
        <dbReference type="ARBA" id="ARBA00048914"/>
    </source>
</evidence>
<dbReference type="InterPro" id="IPR016169">
    <property type="entry name" value="FAD-bd_PCMH_sub2"/>
</dbReference>
<evidence type="ECO:0000256" key="9">
    <source>
        <dbReference type="ARBA" id="ARBA00022618"/>
    </source>
</evidence>
<dbReference type="GO" id="GO:0008360">
    <property type="term" value="P:regulation of cell shape"/>
    <property type="evidence" value="ECO:0007669"/>
    <property type="project" value="UniProtKB-KW"/>
</dbReference>
<evidence type="ECO:0000259" key="21">
    <source>
        <dbReference type="PROSITE" id="PS51387"/>
    </source>
</evidence>
<dbReference type="Gene3D" id="3.90.78.10">
    <property type="entry name" value="UDP-N-acetylenolpyruvoylglucosamine reductase, C-terminal domain"/>
    <property type="match status" value="1"/>
</dbReference>
<keyword evidence="8 20" id="KW-0963">Cytoplasm</keyword>
<organism evidence="22 23">
    <name type="scientific">Pseudidiomarina halophila</name>
    <dbReference type="NCBI Taxonomy" id="1449799"/>
    <lineage>
        <taxon>Bacteria</taxon>
        <taxon>Pseudomonadati</taxon>
        <taxon>Pseudomonadota</taxon>
        <taxon>Gammaproteobacteria</taxon>
        <taxon>Alteromonadales</taxon>
        <taxon>Idiomarinaceae</taxon>
        <taxon>Pseudidiomarina</taxon>
    </lineage>
</organism>
<evidence type="ECO:0000256" key="16">
    <source>
        <dbReference type="ARBA" id="ARBA00023306"/>
    </source>
</evidence>
<keyword evidence="10 20" id="KW-0285">Flavoprotein</keyword>
<dbReference type="Pfam" id="PF02873">
    <property type="entry name" value="MurB_C"/>
    <property type="match status" value="1"/>
</dbReference>
<dbReference type="InterPro" id="IPR016166">
    <property type="entry name" value="FAD-bd_PCMH"/>
</dbReference>
<sequence length="333" mass="36501">MTTTHKLISLKELHTFRLPYRAHAVVELTSADDLAQLKDDYYVLGEGSNTIFTEDFACRILRVAISGYECSETEASYELRIGAGENWHKLVLKTLKDGMPGLENLALIPGSVGAAPVQNIGAYGVEAAQFISSVEAWDRKKKEFVSFAKNECGFAYRDSLFKQNAGRYVITYVNFSLPKNWQPNLSYGALAGLPNDASATEVMDTVITIRNSKLPNPAVLPNAGSFFKNPVISVQHFATLVARFPDLPKYTVDDNHVKVAAGWLIDRLGLKGTTCGGVAVHDKQALVLVNKGGASGTDLLKLAKLIKDKVYEEFAIELEIEVRLLDKKGLMSA</sequence>
<dbReference type="OrthoDB" id="9804753at2"/>
<evidence type="ECO:0000256" key="11">
    <source>
        <dbReference type="ARBA" id="ARBA00022827"/>
    </source>
</evidence>
<dbReference type="InterPro" id="IPR016167">
    <property type="entry name" value="FAD-bd_PCMH_sub1"/>
</dbReference>
<dbReference type="InterPro" id="IPR011601">
    <property type="entry name" value="MurB_C"/>
</dbReference>
<feature type="active site" description="Proton donor" evidence="20">
    <location>
        <position position="225"/>
    </location>
</feature>
<evidence type="ECO:0000256" key="18">
    <source>
        <dbReference type="ARBA" id="ARBA00031026"/>
    </source>
</evidence>
<dbReference type="SUPFAM" id="SSF56176">
    <property type="entry name" value="FAD-binding/transporter-associated domain-like"/>
    <property type="match status" value="1"/>
</dbReference>
<comment type="catalytic activity">
    <reaction evidence="19 20">
        <text>UDP-N-acetyl-alpha-D-muramate + NADP(+) = UDP-N-acetyl-3-O-(1-carboxyvinyl)-alpha-D-glucosamine + NADPH + H(+)</text>
        <dbReference type="Rhea" id="RHEA:12248"/>
        <dbReference type="ChEBI" id="CHEBI:15378"/>
        <dbReference type="ChEBI" id="CHEBI:57783"/>
        <dbReference type="ChEBI" id="CHEBI:58349"/>
        <dbReference type="ChEBI" id="CHEBI:68483"/>
        <dbReference type="ChEBI" id="CHEBI:70757"/>
        <dbReference type="EC" id="1.3.1.98"/>
    </reaction>
</comment>
<proteinExistence type="inferred from homology"/>
<evidence type="ECO:0000256" key="3">
    <source>
        <dbReference type="ARBA" id="ARBA00004496"/>
    </source>
</evidence>
<comment type="similarity">
    <text evidence="5 20">Belongs to the MurB family.</text>
</comment>
<dbReference type="GO" id="GO:0008762">
    <property type="term" value="F:UDP-N-acetylmuramate dehydrogenase activity"/>
    <property type="evidence" value="ECO:0007669"/>
    <property type="project" value="UniProtKB-UniRule"/>
</dbReference>
<evidence type="ECO:0000313" key="23">
    <source>
        <dbReference type="Proteomes" id="UP000287198"/>
    </source>
</evidence>
<dbReference type="GO" id="GO:0009252">
    <property type="term" value="P:peptidoglycan biosynthetic process"/>
    <property type="evidence" value="ECO:0007669"/>
    <property type="project" value="UniProtKB-UniRule"/>
</dbReference>
<keyword evidence="11 20" id="KW-0274">FAD</keyword>
<dbReference type="EMBL" id="PIPW01000001">
    <property type="protein sequence ID" value="RUO55011.1"/>
    <property type="molecule type" value="Genomic_DNA"/>
</dbReference>
<dbReference type="NCBIfam" id="NF000755">
    <property type="entry name" value="PRK00046.1"/>
    <property type="match status" value="1"/>
</dbReference>
<comment type="subcellular location">
    <subcellularLocation>
        <location evidence="3 20">Cytoplasm</location>
    </subcellularLocation>
</comment>
<evidence type="ECO:0000256" key="17">
    <source>
        <dbReference type="ARBA" id="ARBA00023316"/>
    </source>
</evidence>
<dbReference type="GO" id="GO:0071949">
    <property type="term" value="F:FAD binding"/>
    <property type="evidence" value="ECO:0007669"/>
    <property type="project" value="InterPro"/>
</dbReference>
<dbReference type="PANTHER" id="PTHR21071:SF4">
    <property type="entry name" value="UDP-N-ACETYLENOLPYRUVOYLGLUCOSAMINE REDUCTASE"/>
    <property type="match status" value="1"/>
</dbReference>
<dbReference type="InterPro" id="IPR006094">
    <property type="entry name" value="Oxid_FAD_bind_N"/>
</dbReference>
<dbReference type="GO" id="GO:0051301">
    <property type="term" value="P:cell division"/>
    <property type="evidence" value="ECO:0007669"/>
    <property type="project" value="UniProtKB-KW"/>
</dbReference>
<accession>A0A432Y254</accession>
<evidence type="ECO:0000256" key="2">
    <source>
        <dbReference type="ARBA" id="ARBA00003921"/>
    </source>
</evidence>
<keyword evidence="12 20" id="KW-0521">NADP</keyword>
<dbReference type="Proteomes" id="UP000287198">
    <property type="component" value="Unassembled WGS sequence"/>
</dbReference>
<dbReference type="InterPro" id="IPR036318">
    <property type="entry name" value="FAD-bd_PCMH-like_sf"/>
</dbReference>
<dbReference type="UniPathway" id="UPA00219"/>
<keyword evidence="9 20" id="KW-0132">Cell division</keyword>
<comment type="caution">
    <text evidence="22">The sequence shown here is derived from an EMBL/GenBank/DDBJ whole genome shotgun (WGS) entry which is preliminary data.</text>
</comment>
<evidence type="ECO:0000256" key="5">
    <source>
        <dbReference type="ARBA" id="ARBA00010485"/>
    </source>
</evidence>
<evidence type="ECO:0000256" key="13">
    <source>
        <dbReference type="ARBA" id="ARBA00022960"/>
    </source>
</evidence>
<comment type="cofactor">
    <cofactor evidence="1 20">
        <name>FAD</name>
        <dbReference type="ChEBI" id="CHEBI:57692"/>
    </cofactor>
</comment>
<feature type="active site" evidence="20">
    <location>
        <position position="321"/>
    </location>
</feature>
<evidence type="ECO:0000256" key="20">
    <source>
        <dbReference type="HAMAP-Rule" id="MF_00037"/>
    </source>
</evidence>
<evidence type="ECO:0000256" key="8">
    <source>
        <dbReference type="ARBA" id="ARBA00022490"/>
    </source>
</evidence>
<dbReference type="SUPFAM" id="SSF56194">
    <property type="entry name" value="Uridine diphospho-N-Acetylenolpyruvylglucosamine reductase, MurB, C-terminal domain"/>
    <property type="match status" value="1"/>
</dbReference>
<dbReference type="InterPro" id="IPR003170">
    <property type="entry name" value="MurB"/>
</dbReference>
<dbReference type="HAMAP" id="MF_00037">
    <property type="entry name" value="MurB"/>
    <property type="match status" value="1"/>
</dbReference>
<keyword evidence="14 20" id="KW-0573">Peptidoglycan synthesis</keyword>
<dbReference type="AlphaFoldDB" id="A0A432Y254"/>
<feature type="domain" description="FAD-binding PCMH-type" evidence="21">
    <location>
        <begin position="18"/>
        <end position="180"/>
    </location>
</feature>
<dbReference type="RefSeq" id="WP_126762749.1">
    <property type="nucleotide sequence ID" value="NZ_JBHLTZ010000004.1"/>
</dbReference>
<feature type="active site" evidence="20">
    <location>
        <position position="157"/>
    </location>
</feature>
<evidence type="ECO:0000256" key="10">
    <source>
        <dbReference type="ARBA" id="ARBA00022630"/>
    </source>
</evidence>
<evidence type="ECO:0000256" key="1">
    <source>
        <dbReference type="ARBA" id="ARBA00001974"/>
    </source>
</evidence>
<reference evidence="23" key="1">
    <citation type="journal article" date="2018" name="Front. Microbiol.">
        <title>Genome-Based Analysis Reveals the Taxonomy and Diversity of the Family Idiomarinaceae.</title>
        <authorList>
            <person name="Liu Y."/>
            <person name="Lai Q."/>
            <person name="Shao Z."/>
        </authorList>
    </citation>
    <scope>NUCLEOTIDE SEQUENCE [LARGE SCALE GENOMIC DNA]</scope>
    <source>
        <strain evidence="23">BH195</strain>
    </source>
</reference>
<dbReference type="GO" id="GO:0071555">
    <property type="term" value="P:cell wall organization"/>
    <property type="evidence" value="ECO:0007669"/>
    <property type="project" value="UniProtKB-KW"/>
</dbReference>
<gene>
    <name evidence="20" type="primary">murB</name>
    <name evidence="22" type="ORF">CWI69_05975</name>
</gene>
<dbReference type="NCBIfam" id="TIGR00179">
    <property type="entry name" value="murB"/>
    <property type="match status" value="1"/>
</dbReference>
<name>A0A432Y254_9GAMM</name>
<comment type="function">
    <text evidence="2 20">Cell wall formation.</text>
</comment>
<dbReference type="PROSITE" id="PS51387">
    <property type="entry name" value="FAD_PCMH"/>
    <property type="match status" value="1"/>
</dbReference>
<dbReference type="Pfam" id="PF01565">
    <property type="entry name" value="FAD_binding_4"/>
    <property type="match status" value="1"/>
</dbReference>
<comment type="pathway">
    <text evidence="4 20">Cell wall biogenesis; peptidoglycan biosynthesis.</text>
</comment>
<keyword evidence="17 20" id="KW-0961">Cell wall biogenesis/degradation</keyword>